<name>A0ABW4ICB8_9SPHI</name>
<reference evidence="6" key="1">
    <citation type="journal article" date="2019" name="Int. J. Syst. Evol. Microbiol.">
        <title>The Global Catalogue of Microorganisms (GCM) 10K type strain sequencing project: providing services to taxonomists for standard genome sequencing and annotation.</title>
        <authorList>
            <consortium name="The Broad Institute Genomics Platform"/>
            <consortium name="The Broad Institute Genome Sequencing Center for Infectious Disease"/>
            <person name="Wu L."/>
            <person name="Ma J."/>
        </authorList>
    </citation>
    <scope>NUCLEOTIDE SEQUENCE [LARGE SCALE GENOMIC DNA]</scope>
    <source>
        <strain evidence="6">CCUG 53762</strain>
    </source>
</reference>
<dbReference type="InterPro" id="IPR009057">
    <property type="entry name" value="Homeodomain-like_sf"/>
</dbReference>
<dbReference type="RefSeq" id="WP_379662450.1">
    <property type="nucleotide sequence ID" value="NZ_JBHUDG010000014.1"/>
</dbReference>
<dbReference type="PANTHER" id="PTHR46796">
    <property type="entry name" value="HTH-TYPE TRANSCRIPTIONAL ACTIVATOR RHAS-RELATED"/>
    <property type="match status" value="1"/>
</dbReference>
<evidence type="ECO:0000259" key="4">
    <source>
        <dbReference type="PROSITE" id="PS01124"/>
    </source>
</evidence>
<accession>A0ABW4ICB8</accession>
<keyword evidence="2" id="KW-0238">DNA-binding</keyword>
<keyword evidence="6" id="KW-1185">Reference proteome</keyword>
<organism evidence="5 6">
    <name type="scientific">Pseudopedobacter beijingensis</name>
    <dbReference type="NCBI Taxonomy" id="1207056"/>
    <lineage>
        <taxon>Bacteria</taxon>
        <taxon>Pseudomonadati</taxon>
        <taxon>Bacteroidota</taxon>
        <taxon>Sphingobacteriia</taxon>
        <taxon>Sphingobacteriales</taxon>
        <taxon>Sphingobacteriaceae</taxon>
        <taxon>Pseudopedobacter</taxon>
    </lineage>
</organism>
<evidence type="ECO:0000256" key="3">
    <source>
        <dbReference type="ARBA" id="ARBA00023163"/>
    </source>
</evidence>
<dbReference type="SUPFAM" id="SSF46689">
    <property type="entry name" value="Homeodomain-like"/>
    <property type="match status" value="1"/>
</dbReference>
<gene>
    <name evidence="5" type="ORF">ACFSAH_09295</name>
</gene>
<dbReference type="Pfam" id="PF20240">
    <property type="entry name" value="DUF6597"/>
    <property type="match status" value="1"/>
</dbReference>
<protein>
    <submittedName>
        <fullName evidence="5">DUF6597 domain-containing transcriptional factor</fullName>
    </submittedName>
</protein>
<dbReference type="InterPro" id="IPR018060">
    <property type="entry name" value="HTH_AraC"/>
</dbReference>
<dbReference type="Gene3D" id="1.10.10.60">
    <property type="entry name" value="Homeodomain-like"/>
    <property type="match status" value="1"/>
</dbReference>
<sequence>MNYQTFEPHTDLKSIVKYYWTLEVSADYTPKRQQIIPDGCIEMAFNIGDDIKRIVSENEFIIHPCAMVLGQRTKSFDIEPTGYVNSFAICFFPYGFANFIDTPIKSLTDKETPIEFLFGKSTADNLEQKMRQATDTKERIEVIENFLLSKLNEQRTIENIVKSTIETLIETNGNTSIKGMLNNDLAKRRQLERTFSKQIGLSPKQLGKVIRLQAALNLLLNQEEDNLTHIAYESGYYDQAHFIRDFKEFIGTNPNVFLKNEKMALSTLFYS</sequence>
<evidence type="ECO:0000313" key="6">
    <source>
        <dbReference type="Proteomes" id="UP001597118"/>
    </source>
</evidence>
<proteinExistence type="predicted"/>
<dbReference type="PROSITE" id="PS01124">
    <property type="entry name" value="HTH_ARAC_FAMILY_2"/>
    <property type="match status" value="1"/>
</dbReference>
<comment type="caution">
    <text evidence="5">The sequence shown here is derived from an EMBL/GenBank/DDBJ whole genome shotgun (WGS) entry which is preliminary data.</text>
</comment>
<dbReference type="PANTHER" id="PTHR46796:SF13">
    <property type="entry name" value="HTH-TYPE TRANSCRIPTIONAL ACTIVATOR RHAS"/>
    <property type="match status" value="1"/>
</dbReference>
<dbReference type="InterPro" id="IPR046532">
    <property type="entry name" value="DUF6597"/>
</dbReference>
<dbReference type="Pfam" id="PF12833">
    <property type="entry name" value="HTH_18"/>
    <property type="match status" value="1"/>
</dbReference>
<dbReference type="SMART" id="SM00342">
    <property type="entry name" value="HTH_ARAC"/>
    <property type="match status" value="1"/>
</dbReference>
<evidence type="ECO:0000256" key="2">
    <source>
        <dbReference type="ARBA" id="ARBA00023125"/>
    </source>
</evidence>
<dbReference type="Proteomes" id="UP001597118">
    <property type="component" value="Unassembled WGS sequence"/>
</dbReference>
<dbReference type="InterPro" id="IPR050204">
    <property type="entry name" value="AraC_XylS_family_regulators"/>
</dbReference>
<evidence type="ECO:0000313" key="5">
    <source>
        <dbReference type="EMBL" id="MFD1630072.1"/>
    </source>
</evidence>
<keyword evidence="3" id="KW-0804">Transcription</keyword>
<evidence type="ECO:0000256" key="1">
    <source>
        <dbReference type="ARBA" id="ARBA00023015"/>
    </source>
</evidence>
<feature type="domain" description="HTH araC/xylS-type" evidence="4">
    <location>
        <begin position="159"/>
        <end position="260"/>
    </location>
</feature>
<dbReference type="EMBL" id="JBHUDG010000014">
    <property type="protein sequence ID" value="MFD1630072.1"/>
    <property type="molecule type" value="Genomic_DNA"/>
</dbReference>
<keyword evidence="1" id="KW-0805">Transcription regulation</keyword>